<dbReference type="GO" id="GO:0046872">
    <property type="term" value="F:metal ion binding"/>
    <property type="evidence" value="ECO:0007669"/>
    <property type="project" value="UniProtKB-KW"/>
</dbReference>
<dbReference type="EC" id="6.3.5.3" evidence="10"/>
<dbReference type="AlphaFoldDB" id="A0A841R430"/>
<evidence type="ECO:0000259" key="8">
    <source>
        <dbReference type="Pfam" id="PF02769"/>
    </source>
</evidence>
<dbReference type="Pfam" id="PF13507">
    <property type="entry name" value="GATase_5"/>
    <property type="match status" value="1"/>
</dbReference>
<dbReference type="GeneID" id="93486104"/>
<keyword evidence="6" id="KW-0460">Magnesium</keyword>
<dbReference type="GO" id="GO:0006164">
    <property type="term" value="P:purine nucleotide biosynthetic process"/>
    <property type="evidence" value="ECO:0007669"/>
    <property type="project" value="UniProtKB-KW"/>
</dbReference>
<dbReference type="EMBL" id="JACHHI010000003">
    <property type="protein sequence ID" value="MBB6477789.1"/>
    <property type="molecule type" value="Genomic_DNA"/>
</dbReference>
<dbReference type="PANTHER" id="PTHR10099:SF1">
    <property type="entry name" value="PHOSPHORIBOSYLFORMYLGLYCINAMIDINE SYNTHASE"/>
    <property type="match status" value="1"/>
</dbReference>
<keyword evidence="3" id="KW-0547">Nucleotide-binding</keyword>
<dbReference type="Gene3D" id="3.90.650.10">
    <property type="entry name" value="PurM-like C-terminal domain"/>
    <property type="match status" value="2"/>
</dbReference>
<dbReference type="Pfam" id="PF02769">
    <property type="entry name" value="AIRS_C"/>
    <property type="match status" value="1"/>
</dbReference>
<evidence type="ECO:0000256" key="7">
    <source>
        <dbReference type="SAM" id="MobiDB-lite"/>
    </source>
</evidence>
<evidence type="ECO:0000256" key="3">
    <source>
        <dbReference type="ARBA" id="ARBA00022741"/>
    </source>
</evidence>
<dbReference type="GO" id="GO:0005737">
    <property type="term" value="C:cytoplasm"/>
    <property type="evidence" value="ECO:0007669"/>
    <property type="project" value="TreeGrafter"/>
</dbReference>
<dbReference type="SUPFAM" id="SSF56042">
    <property type="entry name" value="PurM C-terminal domain-like"/>
    <property type="match status" value="2"/>
</dbReference>
<sequence length="1247" mass="135160">MLQRVFVAKKAALADTAQRLLREWREQLGLTSLTGVQVWHRYTVEGVSEELFARAMTTIFAEPPVDTWTEHLQIGPQETAFAVELLPGQYDQRADSAEQCLRLLDPSVDARVAYATVYVVTGIDRPVDIVKLKEYVINPIEAREAAWEMPRELIAPAHQPQPVPVLEGFISATRPELLAMLTRYGLAMDEADLAVVQEYFRDQVDRDPTLTELRVLDTYWSDHCRHTTFGTELTHVDIEAGHFTEPIVEAYDWYSEVHSGLYSENPRPQSLMDLATIAVKSLRAQGLLQELDESEEINACTIKIPVKTQKGTEEWLLLFKNETHNHPTEIEPFGGAATCLGGCIRDPLSGRAYVYQAMRVTGSGDPRTPFSETLTGKLPQRTITTQAAAGYSSYGNQIGLATGQVREYYHPGYVAKRMEVGAVVGAVPADQVVRRVPEPGDIVLLVGGRTGRDGIGGATGSSKEHTESSLTTAGAEVQKGNAPTERKLQCLFRRPEASRLIRRCNDFGAGGVAVAVGELADGLTINLDAVPKKYEGLDGTELALSESQERMAVVVAADDADEFCRYADEENLEATPIAVVTKERRLMMQWRGETIVNLERSFLDTNGASRASAAVITAPAEENYFTPQPVTDVRAAWAQTLGDLNVASQRGLGERFDGTIGAGTVLMPYGGARMCTPVDGMVAKIPLRHGETSTVSIMTHAFDPYLASWSPFHGGLFAVLQSLAKIAALGGNWKRAYLSLQEYFEKLGDTTSWGKPVAALLGAFVAQSELEVGAIGGKDSMSGSFLDLHVPPTLISFAVAPGDATHIVSPEWKGREHALVLLETPVDEYAMPDFEVFIDHADRLFAAAEKGLLKSAQAVDAGGLAAACAKAAFGNHIGARLSDALTPTEWFAARPGSWLVELDREVAEQWALDEHITIIGATAGDSISLAGVTLSLDELQARWEEPLEKVFPTKTLQPAPLYPVSPVAGNPTRRAQITIGTPQVVIPVMPGTNCEVDTARAFEHAGANVSTVVVRNLTPQALNESVEALVKAVETTQILAFPGGFSAGDEPDGSGKFIAALFRHPALAEAVNDLLTHRDGLILGICNGFQALIKLGLLPYGEIRELAPSAPTLTYNTIGRHISHYAMTKIVSTKSPWLMYFEPGELHRIPFSHGEGRLYAAPDVVQALAANGQIATQYCDEWGSVHETMPANPNGSVAAIEGLLSPNGRILGKMGHSERCGPYVAKNIIGQKKQKIFQAGVDYFTGR</sequence>
<feature type="region of interest" description="Disordered" evidence="7">
    <location>
        <begin position="454"/>
        <end position="480"/>
    </location>
</feature>
<dbReference type="Gene3D" id="3.30.1330.10">
    <property type="entry name" value="PurM-like, N-terminal domain"/>
    <property type="match status" value="2"/>
</dbReference>
<dbReference type="SUPFAM" id="SSF55326">
    <property type="entry name" value="PurM N-terminal domain-like"/>
    <property type="match status" value="2"/>
</dbReference>
<dbReference type="PROSITE" id="PS51273">
    <property type="entry name" value="GATASE_TYPE_1"/>
    <property type="match status" value="1"/>
</dbReference>
<keyword evidence="5" id="KW-0067">ATP-binding</keyword>
<dbReference type="SUPFAM" id="SSF109736">
    <property type="entry name" value="FGAM synthase PurL, linker domain"/>
    <property type="match status" value="1"/>
</dbReference>
<dbReference type="GO" id="GO:0005524">
    <property type="term" value="F:ATP binding"/>
    <property type="evidence" value="ECO:0007669"/>
    <property type="project" value="UniProtKB-KW"/>
</dbReference>
<proteinExistence type="predicted"/>
<keyword evidence="2" id="KW-0479">Metal-binding</keyword>
<dbReference type="InterPro" id="IPR036921">
    <property type="entry name" value="PurM-like_N_sf"/>
</dbReference>
<evidence type="ECO:0000256" key="2">
    <source>
        <dbReference type="ARBA" id="ARBA00022723"/>
    </source>
</evidence>
<dbReference type="CDD" id="cd02203">
    <property type="entry name" value="PurL_repeat1"/>
    <property type="match status" value="1"/>
</dbReference>
<dbReference type="InterPro" id="IPR041609">
    <property type="entry name" value="PurL_linker"/>
</dbReference>
<evidence type="ECO:0000313" key="11">
    <source>
        <dbReference type="Proteomes" id="UP000591941"/>
    </source>
</evidence>
<dbReference type="SUPFAM" id="SSF52317">
    <property type="entry name" value="Class I glutamine amidotransferase-like"/>
    <property type="match status" value="1"/>
</dbReference>
<dbReference type="PANTHER" id="PTHR10099">
    <property type="entry name" value="PHOSPHORIBOSYLFORMYLGLYCINAMIDINE SYNTHASE"/>
    <property type="match status" value="1"/>
</dbReference>
<dbReference type="Gene3D" id="3.40.50.880">
    <property type="match status" value="1"/>
</dbReference>
<comment type="caution">
    <text evidence="10">The sequence shown here is derived from an EMBL/GenBank/DDBJ whole genome shotgun (WGS) entry which is preliminary data.</text>
</comment>
<evidence type="ECO:0000259" key="9">
    <source>
        <dbReference type="Pfam" id="PF18072"/>
    </source>
</evidence>
<evidence type="ECO:0000313" key="10">
    <source>
        <dbReference type="EMBL" id="MBB6477789.1"/>
    </source>
</evidence>
<dbReference type="RefSeq" id="WP_235020609.1">
    <property type="nucleotide sequence ID" value="NZ_CABWNB010000002.1"/>
</dbReference>
<evidence type="ECO:0000256" key="6">
    <source>
        <dbReference type="ARBA" id="ARBA00022842"/>
    </source>
</evidence>
<dbReference type="InterPro" id="IPR036676">
    <property type="entry name" value="PurM-like_C_sf"/>
</dbReference>
<protein>
    <submittedName>
        <fullName evidence="10">Phosphoribosylformylglycinamidine synthase</fullName>
        <ecNumber evidence="10">6.3.5.3</ecNumber>
    </submittedName>
</protein>
<gene>
    <name evidence="10" type="ORF">HNR45_000822</name>
</gene>
<dbReference type="InterPro" id="IPR010141">
    <property type="entry name" value="FGAM_synthase"/>
</dbReference>
<feature type="domain" description="Phosphoribosylformylglycinamidine synthase linker" evidence="9">
    <location>
        <begin position="182"/>
        <end position="226"/>
    </location>
</feature>
<name>A0A841R430_9FIRM</name>
<dbReference type="SMART" id="SM01211">
    <property type="entry name" value="GATase_5"/>
    <property type="match status" value="1"/>
</dbReference>
<reference evidence="10 11" key="1">
    <citation type="submission" date="2020-08" db="EMBL/GenBank/DDBJ databases">
        <title>Genomic Encyclopedia of Type Strains, Phase IV (KMG-IV): sequencing the most valuable type-strain genomes for metagenomic binning, comparative biology and taxonomic classification.</title>
        <authorList>
            <person name="Goeker M."/>
        </authorList>
    </citation>
    <scope>NUCLEOTIDE SEQUENCE [LARGE SCALE GENOMIC DNA]</scope>
    <source>
        <strain evidence="10 11">DSM 21255</strain>
    </source>
</reference>
<keyword evidence="1 10" id="KW-0436">Ligase</keyword>
<evidence type="ECO:0000256" key="1">
    <source>
        <dbReference type="ARBA" id="ARBA00022598"/>
    </source>
</evidence>
<dbReference type="Pfam" id="PF18072">
    <property type="entry name" value="FGAR-AT_linker"/>
    <property type="match status" value="1"/>
</dbReference>
<dbReference type="NCBIfam" id="TIGR01857">
    <property type="entry name" value="FGAM-synthase"/>
    <property type="match status" value="1"/>
</dbReference>
<organism evidence="10 11">
    <name type="scientific">Negativicoccus succinicivorans</name>
    <dbReference type="NCBI Taxonomy" id="620903"/>
    <lineage>
        <taxon>Bacteria</taxon>
        <taxon>Bacillati</taxon>
        <taxon>Bacillota</taxon>
        <taxon>Negativicutes</taxon>
        <taxon>Veillonellales</taxon>
        <taxon>Veillonellaceae</taxon>
        <taxon>Negativicoccus</taxon>
    </lineage>
</organism>
<keyword evidence="11" id="KW-1185">Reference proteome</keyword>
<dbReference type="FunFam" id="3.30.1330.10:FF:000013">
    <property type="entry name" value="Phosphoribosylformylglycinamidine synthase"/>
    <property type="match status" value="1"/>
</dbReference>
<evidence type="ECO:0000256" key="4">
    <source>
        <dbReference type="ARBA" id="ARBA00022755"/>
    </source>
</evidence>
<keyword evidence="4" id="KW-0658">Purine biosynthesis</keyword>
<feature type="domain" description="PurM-like C-terminal" evidence="8">
    <location>
        <begin position="438"/>
        <end position="589"/>
    </location>
</feature>
<dbReference type="InterPro" id="IPR029062">
    <property type="entry name" value="Class_I_gatase-like"/>
</dbReference>
<dbReference type="GO" id="GO:0004642">
    <property type="term" value="F:phosphoribosylformylglycinamidine synthase activity"/>
    <property type="evidence" value="ECO:0007669"/>
    <property type="project" value="UniProtKB-EC"/>
</dbReference>
<evidence type="ECO:0000256" key="5">
    <source>
        <dbReference type="ARBA" id="ARBA00022840"/>
    </source>
</evidence>
<dbReference type="InterPro" id="IPR010918">
    <property type="entry name" value="PurM-like_C_dom"/>
</dbReference>
<accession>A0A841R430</accession>
<dbReference type="CDD" id="cd02204">
    <property type="entry name" value="PurL_repeat2"/>
    <property type="match status" value="1"/>
</dbReference>
<dbReference type="Proteomes" id="UP000591941">
    <property type="component" value="Unassembled WGS sequence"/>
</dbReference>